<protein>
    <submittedName>
        <fullName evidence="1">Uncharacterized protein</fullName>
    </submittedName>
</protein>
<gene>
    <name evidence="1" type="ORF">L6452_36502</name>
</gene>
<evidence type="ECO:0000313" key="1">
    <source>
        <dbReference type="EMBL" id="KAI3681699.1"/>
    </source>
</evidence>
<name>A0ACB8YAH8_ARCLA</name>
<evidence type="ECO:0000313" key="2">
    <source>
        <dbReference type="Proteomes" id="UP001055879"/>
    </source>
</evidence>
<proteinExistence type="predicted"/>
<organism evidence="1 2">
    <name type="scientific">Arctium lappa</name>
    <name type="common">Greater burdock</name>
    <name type="synonym">Lappa major</name>
    <dbReference type="NCBI Taxonomy" id="4217"/>
    <lineage>
        <taxon>Eukaryota</taxon>
        <taxon>Viridiplantae</taxon>
        <taxon>Streptophyta</taxon>
        <taxon>Embryophyta</taxon>
        <taxon>Tracheophyta</taxon>
        <taxon>Spermatophyta</taxon>
        <taxon>Magnoliopsida</taxon>
        <taxon>eudicotyledons</taxon>
        <taxon>Gunneridae</taxon>
        <taxon>Pentapetalae</taxon>
        <taxon>asterids</taxon>
        <taxon>campanulids</taxon>
        <taxon>Asterales</taxon>
        <taxon>Asteraceae</taxon>
        <taxon>Carduoideae</taxon>
        <taxon>Cardueae</taxon>
        <taxon>Arctiinae</taxon>
        <taxon>Arctium</taxon>
    </lineage>
</organism>
<reference evidence="2" key="1">
    <citation type="journal article" date="2022" name="Mol. Ecol. Resour.">
        <title>The genomes of chicory, endive, great burdock and yacon provide insights into Asteraceae palaeo-polyploidization history and plant inulin production.</title>
        <authorList>
            <person name="Fan W."/>
            <person name="Wang S."/>
            <person name="Wang H."/>
            <person name="Wang A."/>
            <person name="Jiang F."/>
            <person name="Liu H."/>
            <person name="Zhao H."/>
            <person name="Xu D."/>
            <person name="Zhang Y."/>
        </authorList>
    </citation>
    <scope>NUCLEOTIDE SEQUENCE [LARGE SCALE GENOMIC DNA]</scope>
    <source>
        <strain evidence="2">cv. Niubang</strain>
    </source>
</reference>
<reference evidence="1 2" key="2">
    <citation type="journal article" date="2022" name="Mol. Ecol. Resour.">
        <title>The genomes of chicory, endive, great burdock and yacon provide insights into Asteraceae paleo-polyploidization history and plant inulin production.</title>
        <authorList>
            <person name="Fan W."/>
            <person name="Wang S."/>
            <person name="Wang H."/>
            <person name="Wang A."/>
            <person name="Jiang F."/>
            <person name="Liu H."/>
            <person name="Zhao H."/>
            <person name="Xu D."/>
            <person name="Zhang Y."/>
        </authorList>
    </citation>
    <scope>NUCLEOTIDE SEQUENCE [LARGE SCALE GENOMIC DNA]</scope>
    <source>
        <strain evidence="2">cv. Niubang</strain>
    </source>
</reference>
<comment type="caution">
    <text evidence="1">The sequence shown here is derived from an EMBL/GenBank/DDBJ whole genome shotgun (WGS) entry which is preliminary data.</text>
</comment>
<dbReference type="Proteomes" id="UP001055879">
    <property type="component" value="Linkage Group LG13"/>
</dbReference>
<sequence>MFLVRDDEFSLRSAIEDDEEFFEDGELRFHEGSAVEDDEEGSAIEDDESRFHEVSTIDGDEENFVKVPPLKTTKKIS</sequence>
<dbReference type="EMBL" id="CM042059">
    <property type="protein sequence ID" value="KAI3681699.1"/>
    <property type="molecule type" value="Genomic_DNA"/>
</dbReference>
<accession>A0ACB8YAH8</accession>
<keyword evidence="2" id="KW-1185">Reference proteome</keyword>